<name>A0ABP8ZTL3_9FLAO</name>
<dbReference type="RefSeq" id="WP_264542802.1">
    <property type="nucleotide sequence ID" value="NZ_BAABIP010000008.1"/>
</dbReference>
<evidence type="ECO:0000313" key="1">
    <source>
        <dbReference type="EMBL" id="GAA4764540.1"/>
    </source>
</evidence>
<comment type="caution">
    <text evidence="1">The sequence shown here is derived from an EMBL/GenBank/DDBJ whole genome shotgun (WGS) entry which is preliminary data.</text>
</comment>
<dbReference type="Proteomes" id="UP001500141">
    <property type="component" value="Unassembled WGS sequence"/>
</dbReference>
<reference evidence="2" key="1">
    <citation type="journal article" date="2019" name="Int. J. Syst. Evol. Microbiol.">
        <title>The Global Catalogue of Microorganisms (GCM) 10K type strain sequencing project: providing services to taxonomists for standard genome sequencing and annotation.</title>
        <authorList>
            <consortium name="The Broad Institute Genomics Platform"/>
            <consortium name="The Broad Institute Genome Sequencing Center for Infectious Disease"/>
            <person name="Wu L."/>
            <person name="Ma J."/>
        </authorList>
    </citation>
    <scope>NUCLEOTIDE SEQUENCE [LARGE SCALE GENOMIC DNA]</scope>
    <source>
        <strain evidence="2">JCM 18198</strain>
    </source>
</reference>
<evidence type="ECO:0000313" key="2">
    <source>
        <dbReference type="Proteomes" id="UP001500141"/>
    </source>
</evidence>
<organism evidence="1 2">
    <name type="scientific">Flavobacterium hankyongi</name>
    <dbReference type="NCBI Taxonomy" id="1176532"/>
    <lineage>
        <taxon>Bacteria</taxon>
        <taxon>Pseudomonadati</taxon>
        <taxon>Bacteroidota</taxon>
        <taxon>Flavobacteriia</taxon>
        <taxon>Flavobacteriales</taxon>
        <taxon>Flavobacteriaceae</taxon>
        <taxon>Flavobacterium</taxon>
    </lineage>
</organism>
<keyword evidence="2" id="KW-1185">Reference proteome</keyword>
<accession>A0ABP8ZTL3</accession>
<dbReference type="EMBL" id="BAABIP010000008">
    <property type="protein sequence ID" value="GAA4764540.1"/>
    <property type="molecule type" value="Genomic_DNA"/>
</dbReference>
<gene>
    <name evidence="1" type="ORF">GCM10023230_12640</name>
</gene>
<protein>
    <recommendedName>
        <fullName evidence="3">DUF4365 domain-containing protein</fullName>
    </recommendedName>
</protein>
<proteinExistence type="predicted"/>
<evidence type="ECO:0008006" key="3">
    <source>
        <dbReference type="Google" id="ProtNLM"/>
    </source>
</evidence>
<sequence length="334" mass="39108">MAKEINEKTFELNITSELLDISNSYIHYMTNKHISKIKSEDEWFDFFQNKKIFAEGLTQAQETNPKTGGYDVSINYKTDKDNVGRLLFLQYKSGEHCDYCMNPKSQFYGSRKNKKEHIAFTFNDAANGTQHSTLRRLAKKKEIISESVLYVFPRITKMSEFNVGSLLNNTSFVPVLEIDKQGKKQKPPIKIIDRVTHRYRTSYDGCKSEVNYFYYFFFYNNLILSELLSELICIQFERFFKNYIKNTTFAAEVEQLLEAIKDSIDSHSSFYKDVFFDKNIILDYLNLFEIKSLNISELKIPHAPQKYSSIIPIEGLKLSFENETDLSNITYQII</sequence>